<evidence type="ECO:0000313" key="3">
    <source>
        <dbReference type="EMBL" id="KAF4443972.1"/>
    </source>
</evidence>
<organism evidence="3 4">
    <name type="scientific">Fusarium austroafricanum</name>
    <dbReference type="NCBI Taxonomy" id="2364996"/>
    <lineage>
        <taxon>Eukaryota</taxon>
        <taxon>Fungi</taxon>
        <taxon>Dikarya</taxon>
        <taxon>Ascomycota</taxon>
        <taxon>Pezizomycotina</taxon>
        <taxon>Sordariomycetes</taxon>
        <taxon>Hypocreomycetidae</taxon>
        <taxon>Hypocreales</taxon>
        <taxon>Nectriaceae</taxon>
        <taxon>Fusarium</taxon>
        <taxon>Fusarium concolor species complex</taxon>
    </lineage>
</organism>
<feature type="transmembrane region" description="Helical" evidence="2">
    <location>
        <begin position="249"/>
        <end position="269"/>
    </location>
</feature>
<dbReference type="Proteomes" id="UP000605986">
    <property type="component" value="Unassembled WGS sequence"/>
</dbReference>
<evidence type="ECO:0000256" key="1">
    <source>
        <dbReference type="SAM" id="MobiDB-lite"/>
    </source>
</evidence>
<dbReference type="AlphaFoldDB" id="A0A8H4P094"/>
<evidence type="ECO:0000256" key="2">
    <source>
        <dbReference type="SAM" id="Phobius"/>
    </source>
</evidence>
<feature type="transmembrane region" description="Helical" evidence="2">
    <location>
        <begin position="281"/>
        <end position="301"/>
    </location>
</feature>
<accession>A0A8H4P094</accession>
<dbReference type="EMBL" id="JAADJG010000560">
    <property type="protein sequence ID" value="KAF4443972.1"/>
    <property type="molecule type" value="Genomic_DNA"/>
</dbReference>
<reference evidence="3" key="1">
    <citation type="submission" date="2020-01" db="EMBL/GenBank/DDBJ databases">
        <title>Identification and distribution of gene clusters putatively required for synthesis of sphingolipid metabolism inhibitors in phylogenetically diverse species of the filamentous fungus Fusarium.</title>
        <authorList>
            <person name="Kim H.-S."/>
            <person name="Busman M."/>
            <person name="Brown D.W."/>
            <person name="Divon H."/>
            <person name="Uhlig S."/>
            <person name="Proctor R.H."/>
        </authorList>
    </citation>
    <scope>NUCLEOTIDE SEQUENCE</scope>
    <source>
        <strain evidence="3">NRRL 53441</strain>
    </source>
</reference>
<dbReference type="InterPro" id="IPR053018">
    <property type="entry name" value="Elsinochrome_Biosynth-Asso"/>
</dbReference>
<proteinExistence type="predicted"/>
<evidence type="ECO:0000313" key="4">
    <source>
        <dbReference type="Proteomes" id="UP000605986"/>
    </source>
</evidence>
<keyword evidence="2" id="KW-0472">Membrane</keyword>
<comment type="caution">
    <text evidence="3">The sequence shown here is derived from an EMBL/GenBank/DDBJ whole genome shotgun (WGS) entry which is preliminary data.</text>
</comment>
<dbReference type="OrthoDB" id="5427664at2759"/>
<sequence>MDNEADPCRPEQYADPDVTGIGVLIAFGFSVLLTIVSVLLAYLLGALRPNRYNSADKLLLDTLYGFFGKEFEWPTSGGTRHLQRTAAFETFIQALADQNMFTGLALIVTTYRIQFDTHGLAAKVSTYTFCLAAGLLMPQLVASQALDTTYSLRCALELAPASQRLTWSTDGTEGLEPTLFFATLEAWLAECLQKFLHWPGNEMIRAYETQAARHEASLASKLESPGHASSLTVILIVFTTLRDSFFAEIIWLLFYVLFALFQIVYFFVFGLDIDRSSDVRVSLSMGFGQVLPLVLLGLPVLSSLELNLIRKYDAESLYNNSTTNNNDVVATVPETTSHIAPGSQDSARQNAQTSDNVNLF</sequence>
<keyword evidence="2" id="KW-1133">Transmembrane helix</keyword>
<feature type="transmembrane region" description="Helical" evidence="2">
    <location>
        <begin position="20"/>
        <end position="44"/>
    </location>
</feature>
<dbReference type="PANTHER" id="PTHR37577">
    <property type="entry name" value="INTEGRAL MEMBRANE PROTEIN"/>
    <property type="match status" value="1"/>
</dbReference>
<feature type="region of interest" description="Disordered" evidence="1">
    <location>
        <begin position="338"/>
        <end position="360"/>
    </location>
</feature>
<dbReference type="PANTHER" id="PTHR37577:SF1">
    <property type="entry name" value="INTEGRAL MEMBRANE PROTEIN"/>
    <property type="match status" value="1"/>
</dbReference>
<gene>
    <name evidence="3" type="ORF">F53441_11290</name>
</gene>
<keyword evidence="2" id="KW-0812">Transmembrane</keyword>
<protein>
    <submittedName>
        <fullName evidence="3">Uncharacterized protein</fullName>
    </submittedName>
</protein>
<keyword evidence="4" id="KW-1185">Reference proteome</keyword>
<name>A0A8H4P094_9HYPO</name>